<sequence length="35" mass="3866">MNVIGSSESFQASQHFVAVLSNVAFQIKVSSRFYS</sequence>
<gene>
    <name evidence="1" type="ORF">O6H91_13G025000</name>
</gene>
<proteinExistence type="predicted"/>
<reference evidence="2" key="1">
    <citation type="journal article" date="2024" name="Proc. Natl. Acad. Sci. U.S.A.">
        <title>Extraordinary preservation of gene collinearity over three hundred million years revealed in homosporous lycophytes.</title>
        <authorList>
            <person name="Li C."/>
            <person name="Wickell D."/>
            <person name="Kuo L.Y."/>
            <person name="Chen X."/>
            <person name="Nie B."/>
            <person name="Liao X."/>
            <person name="Peng D."/>
            <person name="Ji J."/>
            <person name="Jenkins J."/>
            <person name="Williams M."/>
            <person name="Shu S."/>
            <person name="Plott C."/>
            <person name="Barry K."/>
            <person name="Rajasekar S."/>
            <person name="Grimwood J."/>
            <person name="Han X."/>
            <person name="Sun S."/>
            <person name="Hou Z."/>
            <person name="He W."/>
            <person name="Dai G."/>
            <person name="Sun C."/>
            <person name="Schmutz J."/>
            <person name="Leebens-Mack J.H."/>
            <person name="Li F.W."/>
            <person name="Wang L."/>
        </authorList>
    </citation>
    <scope>NUCLEOTIDE SEQUENCE [LARGE SCALE GENOMIC DNA]</scope>
    <source>
        <strain evidence="2">cv. PW_Plant_1</strain>
    </source>
</reference>
<dbReference type="Proteomes" id="UP001162992">
    <property type="component" value="Chromosome 13"/>
</dbReference>
<keyword evidence="2" id="KW-1185">Reference proteome</keyword>
<evidence type="ECO:0000313" key="1">
    <source>
        <dbReference type="EMBL" id="KAJ7532905.1"/>
    </source>
</evidence>
<name>A0ACC2BT14_DIPCM</name>
<organism evidence="1 2">
    <name type="scientific">Diphasiastrum complanatum</name>
    <name type="common">Issler's clubmoss</name>
    <name type="synonym">Lycopodium complanatum</name>
    <dbReference type="NCBI Taxonomy" id="34168"/>
    <lineage>
        <taxon>Eukaryota</taxon>
        <taxon>Viridiplantae</taxon>
        <taxon>Streptophyta</taxon>
        <taxon>Embryophyta</taxon>
        <taxon>Tracheophyta</taxon>
        <taxon>Lycopodiopsida</taxon>
        <taxon>Lycopodiales</taxon>
        <taxon>Lycopodiaceae</taxon>
        <taxon>Lycopodioideae</taxon>
        <taxon>Diphasiastrum</taxon>
    </lineage>
</organism>
<dbReference type="EMBL" id="CM055104">
    <property type="protein sequence ID" value="KAJ7532905.1"/>
    <property type="molecule type" value="Genomic_DNA"/>
</dbReference>
<protein>
    <submittedName>
        <fullName evidence="1">Uncharacterized protein</fullName>
    </submittedName>
</protein>
<evidence type="ECO:0000313" key="2">
    <source>
        <dbReference type="Proteomes" id="UP001162992"/>
    </source>
</evidence>
<accession>A0ACC2BT14</accession>
<comment type="caution">
    <text evidence="1">The sequence shown here is derived from an EMBL/GenBank/DDBJ whole genome shotgun (WGS) entry which is preliminary data.</text>
</comment>